<protein>
    <submittedName>
        <fullName evidence="5">Putative hydrolase YxeP</fullName>
    </submittedName>
</protein>
<dbReference type="FunFam" id="3.30.70.360:FF:000014">
    <property type="entry name" value="N-acyl-L-amino acid amidohydrolase"/>
    <property type="match status" value="1"/>
</dbReference>
<feature type="binding site" evidence="3">
    <location>
        <position position="141"/>
    </location>
    <ligand>
        <name>Mn(2+)</name>
        <dbReference type="ChEBI" id="CHEBI:29035"/>
        <label>2</label>
    </ligand>
</feature>
<dbReference type="PIRSF" id="PIRSF005962">
    <property type="entry name" value="Pept_M20D_amidohydro"/>
    <property type="match status" value="1"/>
</dbReference>
<dbReference type="Gene3D" id="3.30.70.360">
    <property type="match status" value="1"/>
</dbReference>
<dbReference type="GO" id="GO:0016787">
    <property type="term" value="F:hydrolase activity"/>
    <property type="evidence" value="ECO:0007669"/>
    <property type="project" value="UniProtKB-KW"/>
</dbReference>
<feature type="binding site" evidence="3">
    <location>
        <position position="166"/>
    </location>
    <ligand>
        <name>Mn(2+)</name>
        <dbReference type="ChEBI" id="CHEBI:29035"/>
        <label>2</label>
    </ligand>
</feature>
<evidence type="ECO:0000256" key="2">
    <source>
        <dbReference type="ARBA" id="ARBA00022801"/>
    </source>
</evidence>
<organism evidence="5">
    <name type="scientific">Metalysinibacillus saudimassiliensis</name>
    <dbReference type="NCBI Taxonomy" id="1461583"/>
    <lineage>
        <taxon>Bacteria</taxon>
        <taxon>Bacillati</taxon>
        <taxon>Bacillota</taxon>
        <taxon>Bacilli</taxon>
        <taxon>Bacillales</taxon>
        <taxon>Caryophanaceae</taxon>
        <taxon>Metalysinibacillus</taxon>
    </lineage>
</organism>
<dbReference type="Pfam" id="PF01546">
    <property type="entry name" value="Peptidase_M20"/>
    <property type="match status" value="1"/>
</dbReference>
<dbReference type="SUPFAM" id="SSF53187">
    <property type="entry name" value="Zn-dependent exopeptidases"/>
    <property type="match status" value="1"/>
</dbReference>
<accession>A0A078ME46</accession>
<keyword evidence="2 5" id="KW-0378">Hydrolase</keyword>
<dbReference type="PANTHER" id="PTHR11014">
    <property type="entry name" value="PEPTIDASE M20 FAMILY MEMBER"/>
    <property type="match status" value="1"/>
</dbReference>
<dbReference type="EMBL" id="LN483078">
    <property type="protein sequence ID" value="CEA05623.1"/>
    <property type="molecule type" value="Genomic_DNA"/>
</dbReference>
<dbReference type="SUPFAM" id="SSF55031">
    <property type="entry name" value="Bacterial exopeptidase dimerisation domain"/>
    <property type="match status" value="1"/>
</dbReference>
<dbReference type="NCBIfam" id="TIGR01891">
    <property type="entry name" value="amidohydrolases"/>
    <property type="match status" value="1"/>
</dbReference>
<sequence length="393" mass="42934">MLNYEQVLEDLATHFTEMVDIRRYLHQYPEVSYKEIKTAQYIANYYKDLPHKVRTEVGGRGIVATLKGDKPGPTIALRADFDALAIEEQTGLPFASKIPGVMHACGHDAHTATLLVIARVLAKYQAQIAGTIVFIHQFAEEISPGGAIAMIKDGCLEGVDAIFGTHIWATEELGHVTTKAGPIMAAADGIEITIQGRGGHGSEPHLTKDAVLTAAQFITNAQQIVARRVNPLHPAVVSIGNIVAENPFNVIADCAVLGGTVRTFDEDTRQQIKKEIDKVLRGVCAMTDASYHYTYIEGYPALVNHEHEATHVLQVAALIDEVTDVSVCEPYMSGEDFAYYTQHIPGAYFFTGAKPLGDTTYPHHHPKFDIDERAMLIAAKTLCLAALTYQPAN</sequence>
<dbReference type="HOGENOM" id="CLU_023257_0_1_9"/>
<dbReference type="AlphaFoldDB" id="A0A078ME46"/>
<dbReference type="PATRIC" id="fig|1461583.4.peg.2468"/>
<feature type="domain" description="Peptidase M20 dimerisation" evidence="4">
    <location>
        <begin position="189"/>
        <end position="281"/>
    </location>
</feature>
<dbReference type="InterPro" id="IPR036264">
    <property type="entry name" value="Bact_exopeptidase_dim_dom"/>
</dbReference>
<keyword evidence="3" id="KW-0479">Metal-binding</keyword>
<dbReference type="GO" id="GO:0046872">
    <property type="term" value="F:metal ion binding"/>
    <property type="evidence" value="ECO:0007669"/>
    <property type="project" value="UniProtKB-KW"/>
</dbReference>
<keyword evidence="3" id="KW-0464">Manganese</keyword>
<evidence type="ECO:0000313" key="5">
    <source>
        <dbReference type="EMBL" id="CEA05623.1"/>
    </source>
</evidence>
<dbReference type="InterPro" id="IPR017439">
    <property type="entry name" value="Amidohydrolase"/>
</dbReference>
<gene>
    <name evidence="5" type="primary">yxeP_2</name>
    <name evidence="5" type="ORF">BN1050_02554</name>
</gene>
<evidence type="ECO:0000256" key="3">
    <source>
        <dbReference type="PIRSR" id="PIRSR005962-1"/>
    </source>
</evidence>
<comment type="similarity">
    <text evidence="1">Belongs to the peptidase M20 family.</text>
</comment>
<evidence type="ECO:0000256" key="1">
    <source>
        <dbReference type="ARBA" id="ARBA00006153"/>
    </source>
</evidence>
<feature type="binding site" evidence="3">
    <location>
        <position position="105"/>
    </location>
    <ligand>
        <name>Mn(2+)</name>
        <dbReference type="ChEBI" id="CHEBI:29035"/>
        <label>2</label>
    </ligand>
</feature>
<dbReference type="Gene3D" id="3.40.630.10">
    <property type="entry name" value="Zn peptidases"/>
    <property type="match status" value="1"/>
</dbReference>
<dbReference type="PANTHER" id="PTHR11014:SF63">
    <property type="entry name" value="METALLOPEPTIDASE, PUTATIVE (AFU_ORTHOLOGUE AFUA_6G09600)-RELATED"/>
    <property type="match status" value="1"/>
</dbReference>
<dbReference type="InterPro" id="IPR002933">
    <property type="entry name" value="Peptidase_M20"/>
</dbReference>
<reference evidence="5" key="1">
    <citation type="submission" date="2014-07" db="EMBL/GenBank/DDBJ databases">
        <authorList>
            <person name="Urmite Genomes Urmite Genomes"/>
        </authorList>
    </citation>
    <scope>NUCLEOTIDE SEQUENCE</scope>
    <source>
        <strain evidence="5">13S34_air</strain>
    </source>
</reference>
<name>A0A078ME46_9BACL</name>
<feature type="binding site" evidence="3">
    <location>
        <position position="107"/>
    </location>
    <ligand>
        <name>Mn(2+)</name>
        <dbReference type="ChEBI" id="CHEBI:29035"/>
        <label>2</label>
    </ligand>
</feature>
<dbReference type="Pfam" id="PF07687">
    <property type="entry name" value="M20_dimer"/>
    <property type="match status" value="1"/>
</dbReference>
<dbReference type="InterPro" id="IPR011650">
    <property type="entry name" value="Peptidase_M20_dimer"/>
</dbReference>
<proteinExistence type="inferred from homology"/>
<evidence type="ECO:0000259" key="4">
    <source>
        <dbReference type="Pfam" id="PF07687"/>
    </source>
</evidence>
<feature type="binding site" evidence="3">
    <location>
        <position position="364"/>
    </location>
    <ligand>
        <name>Mn(2+)</name>
        <dbReference type="ChEBI" id="CHEBI:29035"/>
        <label>2</label>
    </ligand>
</feature>
<comment type="cofactor">
    <cofactor evidence="3">
        <name>Mn(2+)</name>
        <dbReference type="ChEBI" id="CHEBI:29035"/>
    </cofactor>
    <text evidence="3">The Mn(2+) ion enhances activity.</text>
</comment>